<sequence length="174" mass="18271">MSRAGRFRPALRRLPVAVMVAAGAAAVAAPPAAADAPFTPPPAVPATPPAGAATAVTPAAQKTEPFDDRCMSGLAAADRQLIRATRARLRRSAPGEAPAALFHNSARWGCARIRFRIDAAGMTQELKIDHAWPDWTYARAAWRLVQELRFLPSQAAAGEAALIVINLAGGDTSD</sequence>
<dbReference type="RefSeq" id="WP_255916233.1">
    <property type="nucleotide sequence ID" value="NZ_JANFQO010000024.1"/>
</dbReference>
<proteinExistence type="predicted"/>
<evidence type="ECO:0000256" key="1">
    <source>
        <dbReference type="SAM" id="MobiDB-lite"/>
    </source>
</evidence>
<evidence type="ECO:0000256" key="2">
    <source>
        <dbReference type="SAM" id="SignalP"/>
    </source>
</evidence>
<protein>
    <recommendedName>
        <fullName evidence="5">TonB family protein</fullName>
    </recommendedName>
</protein>
<dbReference type="EMBL" id="JANFQO010000024">
    <property type="protein sequence ID" value="MCQ4167046.1"/>
    <property type="molecule type" value="Genomic_DNA"/>
</dbReference>
<gene>
    <name evidence="3" type="ORF">NM961_20210</name>
</gene>
<feature type="compositionally biased region" description="Pro residues" evidence="1">
    <location>
        <begin position="38"/>
        <end position="48"/>
    </location>
</feature>
<accession>A0ABT1QXN5</accession>
<dbReference type="Proteomes" id="UP001165498">
    <property type="component" value="Unassembled WGS sequence"/>
</dbReference>
<feature type="chain" id="PRO_5047254306" description="TonB family protein" evidence="2">
    <location>
        <begin position="35"/>
        <end position="174"/>
    </location>
</feature>
<organism evidence="3 4">
    <name type="scientific">Tahibacter harae</name>
    <dbReference type="NCBI Taxonomy" id="2963937"/>
    <lineage>
        <taxon>Bacteria</taxon>
        <taxon>Pseudomonadati</taxon>
        <taxon>Pseudomonadota</taxon>
        <taxon>Gammaproteobacteria</taxon>
        <taxon>Lysobacterales</taxon>
        <taxon>Rhodanobacteraceae</taxon>
        <taxon>Tahibacter</taxon>
    </lineage>
</organism>
<name>A0ABT1QXN5_9GAMM</name>
<dbReference type="SUPFAM" id="SSF74653">
    <property type="entry name" value="TolA/TonB C-terminal domain"/>
    <property type="match status" value="1"/>
</dbReference>
<reference evidence="3" key="1">
    <citation type="submission" date="2022-07" db="EMBL/GenBank/DDBJ databases">
        <title>Tahibacter sp., a new gammaproteobacterium isolated from the silt sample collected at pig farm.</title>
        <authorList>
            <person name="Chen H."/>
        </authorList>
    </citation>
    <scope>NUCLEOTIDE SEQUENCE</scope>
    <source>
        <strain evidence="3">P2K</strain>
    </source>
</reference>
<keyword evidence="4" id="KW-1185">Reference proteome</keyword>
<keyword evidence="2" id="KW-0732">Signal</keyword>
<comment type="caution">
    <text evidence="3">The sequence shown here is derived from an EMBL/GenBank/DDBJ whole genome shotgun (WGS) entry which is preliminary data.</text>
</comment>
<evidence type="ECO:0000313" key="4">
    <source>
        <dbReference type="Proteomes" id="UP001165498"/>
    </source>
</evidence>
<evidence type="ECO:0000313" key="3">
    <source>
        <dbReference type="EMBL" id="MCQ4167046.1"/>
    </source>
</evidence>
<evidence type="ECO:0008006" key="5">
    <source>
        <dbReference type="Google" id="ProtNLM"/>
    </source>
</evidence>
<feature type="signal peptide" evidence="2">
    <location>
        <begin position="1"/>
        <end position="34"/>
    </location>
</feature>
<feature type="region of interest" description="Disordered" evidence="1">
    <location>
        <begin position="32"/>
        <end position="51"/>
    </location>
</feature>